<accession>A9DQ33</accession>
<feature type="transmembrane region" description="Helical" evidence="1">
    <location>
        <begin position="12"/>
        <end position="30"/>
    </location>
</feature>
<dbReference type="OrthoDB" id="1432599at2"/>
<protein>
    <submittedName>
        <fullName evidence="2">Uncharacterized protein</fullName>
    </submittedName>
</protein>
<dbReference type="EMBL" id="ABIB01000003">
    <property type="protein sequence ID" value="EDP96561.1"/>
    <property type="molecule type" value="Genomic_DNA"/>
</dbReference>
<reference evidence="2 3" key="1">
    <citation type="journal article" date="2011" name="J. Bacteriol.">
        <title>Genome sequence of the algicidal bacterium Kordia algicida OT-1.</title>
        <authorList>
            <person name="Lee H.S."/>
            <person name="Kang S.G."/>
            <person name="Kwon K.K."/>
            <person name="Lee J.H."/>
            <person name="Kim S.J."/>
        </authorList>
    </citation>
    <scope>NUCLEOTIDE SEQUENCE [LARGE SCALE GENOMIC DNA]</scope>
    <source>
        <strain evidence="2 3">OT-1</strain>
    </source>
</reference>
<keyword evidence="3" id="KW-1185">Reference proteome</keyword>
<keyword evidence="1" id="KW-0812">Transmembrane</keyword>
<keyword evidence="1" id="KW-0472">Membrane</keyword>
<gene>
    <name evidence="2" type="ORF">KAOT1_15398</name>
</gene>
<dbReference type="AlphaFoldDB" id="A9DQ33"/>
<feature type="transmembrane region" description="Helical" evidence="1">
    <location>
        <begin position="128"/>
        <end position="150"/>
    </location>
</feature>
<evidence type="ECO:0000256" key="1">
    <source>
        <dbReference type="SAM" id="Phobius"/>
    </source>
</evidence>
<dbReference type="eggNOG" id="ENOG50316FP">
    <property type="taxonomic scope" value="Bacteria"/>
</dbReference>
<name>A9DQ33_9FLAO</name>
<sequence length="230" mass="26631">MEIISKQQIKEVLITFIVIIVLIIIGFFILKNHAEKEGRELMSPMDEVSRIQTTDGITDCEGRTEREAANLITLNNIIQNHKQQHEITFLKLYMYQYVSMKFFIIFSILSALTVFVITHSGWQHTSSYVKTLFLIFTAITSFFGLSLSTFDQKDGIHRNGQAFINYDNLQKQLVNYCATGTDIEGDSISFTKLYSGVMKKSAELHDFYLNFDKKNIDTKNLFDYKKKDQE</sequence>
<keyword evidence="1" id="KW-1133">Transmembrane helix</keyword>
<evidence type="ECO:0000313" key="2">
    <source>
        <dbReference type="EMBL" id="EDP96561.1"/>
    </source>
</evidence>
<feature type="transmembrane region" description="Helical" evidence="1">
    <location>
        <begin position="102"/>
        <end position="122"/>
    </location>
</feature>
<proteinExistence type="predicted"/>
<comment type="caution">
    <text evidence="2">The sequence shown here is derived from an EMBL/GenBank/DDBJ whole genome shotgun (WGS) entry which is preliminary data.</text>
</comment>
<dbReference type="Proteomes" id="UP000002945">
    <property type="component" value="Unassembled WGS sequence"/>
</dbReference>
<dbReference type="HOGENOM" id="CLU_1203558_0_0_10"/>
<evidence type="ECO:0000313" key="3">
    <source>
        <dbReference type="Proteomes" id="UP000002945"/>
    </source>
</evidence>
<organism evidence="2 3">
    <name type="scientific">Kordia algicida OT-1</name>
    <dbReference type="NCBI Taxonomy" id="391587"/>
    <lineage>
        <taxon>Bacteria</taxon>
        <taxon>Pseudomonadati</taxon>
        <taxon>Bacteroidota</taxon>
        <taxon>Flavobacteriia</taxon>
        <taxon>Flavobacteriales</taxon>
        <taxon>Flavobacteriaceae</taxon>
        <taxon>Kordia</taxon>
    </lineage>
</organism>
<dbReference type="RefSeq" id="WP_007095617.1">
    <property type="nucleotide sequence ID" value="NZ_CP142125.1"/>
</dbReference>